<name>A0A7H1Q1V3_9ACTN</name>
<keyword evidence="1" id="KW-0732">Signal</keyword>
<dbReference type="PROSITE" id="PS51257">
    <property type="entry name" value="PROKAR_LIPOPROTEIN"/>
    <property type="match status" value="1"/>
</dbReference>
<evidence type="ECO:0000256" key="1">
    <source>
        <dbReference type="SAM" id="SignalP"/>
    </source>
</evidence>
<feature type="signal peptide" evidence="1">
    <location>
        <begin position="1"/>
        <end position="26"/>
    </location>
</feature>
<feature type="chain" id="PRO_5039017199" description="Lipoprotein" evidence="1">
    <location>
        <begin position="27"/>
        <end position="98"/>
    </location>
</feature>
<gene>
    <name evidence="2" type="ORF">HEP81_03991</name>
</gene>
<evidence type="ECO:0000313" key="3">
    <source>
        <dbReference type="Proteomes" id="UP000516422"/>
    </source>
</evidence>
<proteinExistence type="predicted"/>
<dbReference type="KEGG" id="sgf:HEP81_03991"/>
<dbReference type="Proteomes" id="UP000516422">
    <property type="component" value="Chromosome"/>
</dbReference>
<organism evidence="2 3">
    <name type="scientific">Streptomyces griseofuscus</name>
    <dbReference type="NCBI Taxonomy" id="146922"/>
    <lineage>
        <taxon>Bacteria</taxon>
        <taxon>Bacillati</taxon>
        <taxon>Actinomycetota</taxon>
        <taxon>Actinomycetes</taxon>
        <taxon>Kitasatosporales</taxon>
        <taxon>Streptomycetaceae</taxon>
        <taxon>Streptomyces</taxon>
    </lineage>
</organism>
<reference evidence="2 3" key="1">
    <citation type="submission" date="2020-04" db="EMBL/GenBank/DDBJ databases">
        <title>Characterization and engineering of Streptomyces griseofuscus DSM40191 as a potential heterologous host for expression of BGCs.</title>
        <authorList>
            <person name="Gren T."/>
            <person name="Whitford C.M."/>
            <person name="Mohite O.S."/>
            <person name="Joergensen T.S."/>
            <person name="Nielsen J.B."/>
            <person name="Lee S.Y."/>
            <person name="Weber T."/>
        </authorList>
    </citation>
    <scope>NUCLEOTIDE SEQUENCE [LARGE SCALE GENOMIC DNA]</scope>
    <source>
        <strain evidence="2 3">DSM 40191</strain>
    </source>
</reference>
<dbReference type="EMBL" id="CP051006">
    <property type="protein sequence ID" value="QNT94283.1"/>
    <property type="molecule type" value="Genomic_DNA"/>
</dbReference>
<dbReference type="AlphaFoldDB" id="A0A7H1Q1V3"/>
<protein>
    <recommendedName>
        <fullName evidence="4">Lipoprotein</fullName>
    </recommendedName>
</protein>
<sequence>MKVRKATLLGISLVAAASCCTAFSPAQGPQAGSAGSALRCYATHRDPDTPICYRSSWKAEYRHGDVVYVPILIQVPTPAHPSSVTIVGSLNDVHPSGA</sequence>
<accession>A0A7H1Q1V3</accession>
<evidence type="ECO:0008006" key="4">
    <source>
        <dbReference type="Google" id="ProtNLM"/>
    </source>
</evidence>
<evidence type="ECO:0000313" key="2">
    <source>
        <dbReference type="EMBL" id="QNT94283.1"/>
    </source>
</evidence>